<protein>
    <submittedName>
        <fullName evidence="3">LysM peptidoglycan-binding domain-containing protein</fullName>
    </submittedName>
</protein>
<name>A0A5J6V2C8_9MICO</name>
<dbReference type="Gene3D" id="3.10.350.10">
    <property type="entry name" value="LysM domain"/>
    <property type="match status" value="1"/>
</dbReference>
<evidence type="ECO:0000256" key="1">
    <source>
        <dbReference type="SAM" id="Phobius"/>
    </source>
</evidence>
<keyword evidence="1" id="KW-0472">Membrane</keyword>
<keyword evidence="1" id="KW-0812">Transmembrane</keyword>
<proteinExistence type="predicted"/>
<accession>A0A5J6V2C8</accession>
<dbReference type="EMBL" id="CP044427">
    <property type="protein sequence ID" value="QFG68060.1"/>
    <property type="molecule type" value="Genomic_DNA"/>
</dbReference>
<dbReference type="Pfam" id="PF01476">
    <property type="entry name" value="LysM"/>
    <property type="match status" value="1"/>
</dbReference>
<dbReference type="AlphaFoldDB" id="A0A5J6V2C8"/>
<dbReference type="KEGG" id="serw:FY030_04400"/>
<evidence type="ECO:0000313" key="3">
    <source>
        <dbReference type="EMBL" id="QFG68060.1"/>
    </source>
</evidence>
<dbReference type="InterPro" id="IPR018392">
    <property type="entry name" value="LysM"/>
</dbReference>
<keyword evidence="4" id="KW-1185">Reference proteome</keyword>
<dbReference type="Proteomes" id="UP000326546">
    <property type="component" value="Chromosome"/>
</dbReference>
<sequence>MPQGYVRQDRMTNICSVRVSTSSDGCATTRTKFHRTSVRRTKRNRKVISMSTATLETTAALPLGLAPGRSDRRRAPRGIPPHLRLVPTGAGGSSAAHGGALASAAGRTLAARRGAVRPLRITRRGRLALTSTATLVVALVLLSLMGLIGPAGATSSIVVQPGMTLSQIAAEQLPDVPLSEAVTDIQRANKLSTSSIAAGQELVIPGR</sequence>
<dbReference type="PROSITE" id="PS51782">
    <property type="entry name" value="LYSM"/>
    <property type="match status" value="1"/>
</dbReference>
<keyword evidence="1" id="KW-1133">Transmembrane helix</keyword>
<dbReference type="SMART" id="SM00257">
    <property type="entry name" value="LysM"/>
    <property type="match status" value="1"/>
</dbReference>
<dbReference type="OrthoDB" id="4869632at2"/>
<feature type="domain" description="LysM" evidence="2">
    <location>
        <begin position="155"/>
        <end position="204"/>
    </location>
</feature>
<evidence type="ECO:0000313" key="4">
    <source>
        <dbReference type="Proteomes" id="UP000326546"/>
    </source>
</evidence>
<gene>
    <name evidence="3" type="ORF">FY030_04400</name>
</gene>
<dbReference type="CDD" id="cd00118">
    <property type="entry name" value="LysM"/>
    <property type="match status" value="1"/>
</dbReference>
<evidence type="ECO:0000259" key="2">
    <source>
        <dbReference type="PROSITE" id="PS51782"/>
    </source>
</evidence>
<feature type="transmembrane region" description="Helical" evidence="1">
    <location>
        <begin position="127"/>
        <end position="148"/>
    </location>
</feature>
<organism evidence="3 4">
    <name type="scientific">Ornithinimicrobium pratense</name>
    <dbReference type="NCBI Taxonomy" id="2593973"/>
    <lineage>
        <taxon>Bacteria</taxon>
        <taxon>Bacillati</taxon>
        <taxon>Actinomycetota</taxon>
        <taxon>Actinomycetes</taxon>
        <taxon>Micrococcales</taxon>
        <taxon>Ornithinimicrobiaceae</taxon>
        <taxon>Ornithinimicrobium</taxon>
    </lineage>
</organism>
<dbReference type="InterPro" id="IPR036779">
    <property type="entry name" value="LysM_dom_sf"/>
</dbReference>
<reference evidence="3 4" key="1">
    <citation type="submission" date="2019-09" db="EMBL/GenBank/DDBJ databases">
        <title>Serinicoccus pratensis sp. nov., isolated from meadow soil.</title>
        <authorList>
            <person name="Zhang W."/>
        </authorList>
    </citation>
    <scope>NUCLEOTIDE SEQUENCE [LARGE SCALE GENOMIC DNA]</scope>
    <source>
        <strain evidence="3 4">W204</strain>
    </source>
</reference>